<keyword evidence="2" id="KW-1185">Reference proteome</keyword>
<proteinExistence type="predicted"/>
<comment type="caution">
    <text evidence="1">The sequence shown here is derived from an EMBL/GenBank/DDBJ whole genome shotgun (WGS) entry which is preliminary data.</text>
</comment>
<protein>
    <submittedName>
        <fullName evidence="1">Uncharacterized protein</fullName>
    </submittedName>
</protein>
<name>A0ABR4HFN8_9EURO</name>
<accession>A0ABR4HFN8</accession>
<evidence type="ECO:0000313" key="1">
    <source>
        <dbReference type="EMBL" id="KAL2814298.1"/>
    </source>
</evidence>
<dbReference type="EMBL" id="JBFXLT010000034">
    <property type="protein sequence ID" value="KAL2814298.1"/>
    <property type="molecule type" value="Genomic_DNA"/>
</dbReference>
<dbReference type="Proteomes" id="UP001610334">
    <property type="component" value="Unassembled WGS sequence"/>
</dbReference>
<evidence type="ECO:0000313" key="2">
    <source>
        <dbReference type="Proteomes" id="UP001610334"/>
    </source>
</evidence>
<gene>
    <name evidence="1" type="ORF">BJX63DRAFT_431454</name>
</gene>
<organism evidence="1 2">
    <name type="scientific">Aspergillus granulosus</name>
    <dbReference type="NCBI Taxonomy" id="176169"/>
    <lineage>
        <taxon>Eukaryota</taxon>
        <taxon>Fungi</taxon>
        <taxon>Dikarya</taxon>
        <taxon>Ascomycota</taxon>
        <taxon>Pezizomycotina</taxon>
        <taxon>Eurotiomycetes</taxon>
        <taxon>Eurotiomycetidae</taxon>
        <taxon>Eurotiales</taxon>
        <taxon>Aspergillaceae</taxon>
        <taxon>Aspergillus</taxon>
        <taxon>Aspergillus subgen. Nidulantes</taxon>
    </lineage>
</organism>
<reference evidence="1 2" key="1">
    <citation type="submission" date="2024-07" db="EMBL/GenBank/DDBJ databases">
        <title>Section-level genome sequencing and comparative genomics of Aspergillus sections Usti and Cavernicolus.</title>
        <authorList>
            <consortium name="Lawrence Berkeley National Laboratory"/>
            <person name="Nybo J.L."/>
            <person name="Vesth T.C."/>
            <person name="Theobald S."/>
            <person name="Frisvad J.C."/>
            <person name="Larsen T.O."/>
            <person name="Kjaerboelling I."/>
            <person name="Rothschild-Mancinelli K."/>
            <person name="Lyhne E.K."/>
            <person name="Kogle M.E."/>
            <person name="Barry K."/>
            <person name="Clum A."/>
            <person name="Na H."/>
            <person name="Ledsgaard L."/>
            <person name="Lin J."/>
            <person name="Lipzen A."/>
            <person name="Kuo A."/>
            <person name="Riley R."/>
            <person name="Mondo S."/>
            <person name="Labutti K."/>
            <person name="Haridas S."/>
            <person name="Pangalinan J."/>
            <person name="Salamov A.A."/>
            <person name="Simmons B.A."/>
            <person name="Magnuson J.K."/>
            <person name="Chen J."/>
            <person name="Drula E."/>
            <person name="Henrissat B."/>
            <person name="Wiebenga A."/>
            <person name="Lubbers R.J."/>
            <person name="Gomes A.C."/>
            <person name="Makela M.R."/>
            <person name="Stajich J."/>
            <person name="Grigoriev I.V."/>
            <person name="Mortensen U.H."/>
            <person name="De Vries R.P."/>
            <person name="Baker S.E."/>
            <person name="Andersen M.R."/>
        </authorList>
    </citation>
    <scope>NUCLEOTIDE SEQUENCE [LARGE SCALE GENOMIC DNA]</scope>
    <source>
        <strain evidence="1 2">CBS 588.65</strain>
    </source>
</reference>
<sequence>MEDHVRCFHPNGRYYDWIMDGMILEWIIINCTTKLPTRSYPEKNLIHAVFSENWTRLQIYDNNIALLRDIGLKN</sequence>